<reference evidence="2" key="1">
    <citation type="submission" date="2014-08" db="EMBL/GenBank/DDBJ databases">
        <title>Comparative genomics of the Paenibacillus odorifer group.</title>
        <authorList>
            <person name="den Bakker H.C."/>
            <person name="Tsai Y.-C.Y.-C."/>
            <person name="Martin N."/>
            <person name="Korlach J."/>
            <person name="Wiedmann M."/>
        </authorList>
    </citation>
    <scope>NUCLEOTIDE SEQUENCE [LARGE SCALE GENOMIC DNA]</scope>
    <source>
        <strain evidence="2">DSM 13188</strain>
    </source>
</reference>
<dbReference type="AlphaFoldDB" id="A0A089L670"/>
<dbReference type="EMBL" id="CP009285">
    <property type="protein sequence ID" value="AIQ56946.1"/>
    <property type="molecule type" value="Genomic_DNA"/>
</dbReference>
<organism evidence="2 3">
    <name type="scientific">Paenibacillus borealis</name>
    <dbReference type="NCBI Taxonomy" id="160799"/>
    <lineage>
        <taxon>Bacteria</taxon>
        <taxon>Bacillati</taxon>
        <taxon>Bacillota</taxon>
        <taxon>Bacilli</taxon>
        <taxon>Bacillales</taxon>
        <taxon>Paenibacillaceae</taxon>
        <taxon>Paenibacillus</taxon>
    </lineage>
</organism>
<dbReference type="KEGG" id="pbd:PBOR_08355"/>
<accession>A0A089L670</accession>
<evidence type="ECO:0000313" key="3">
    <source>
        <dbReference type="Proteomes" id="UP000029518"/>
    </source>
</evidence>
<dbReference type="OrthoDB" id="1738492at2"/>
<keyword evidence="1" id="KW-1133">Transmembrane helix</keyword>
<gene>
    <name evidence="2" type="ORF">PBOR_08355</name>
</gene>
<proteinExistence type="predicted"/>
<evidence type="ECO:0000256" key="1">
    <source>
        <dbReference type="SAM" id="Phobius"/>
    </source>
</evidence>
<name>A0A089L670_PAEBO</name>
<feature type="transmembrane region" description="Helical" evidence="1">
    <location>
        <begin position="12"/>
        <end position="31"/>
    </location>
</feature>
<dbReference type="HOGENOM" id="CLU_1353541_0_0_9"/>
<keyword evidence="1" id="KW-0472">Membrane</keyword>
<dbReference type="RefSeq" id="WP_042211209.1">
    <property type="nucleotide sequence ID" value="NZ_CP009285.1"/>
</dbReference>
<keyword evidence="3" id="KW-1185">Reference proteome</keyword>
<evidence type="ECO:0000313" key="2">
    <source>
        <dbReference type="EMBL" id="AIQ56946.1"/>
    </source>
</evidence>
<dbReference type="Proteomes" id="UP000029518">
    <property type="component" value="Chromosome"/>
</dbReference>
<protein>
    <submittedName>
        <fullName evidence="2">Uncharacterized protein</fullName>
    </submittedName>
</protein>
<sequence>MKFIEFLKNRYILVLISALVLVFIIVLINVMNARDTKKPDVEIGYVTGGQLIPHEVEQRLKEVILPLIDDVTGDGKKKIRFIPLTGLRIDLEFTSEGTQIMLMNLGTFDKFAGLGAFDSLDSYTLDYKLDTKLFPEVRVKAEDTNEAHVYAIPVSEIALLSKNGFPVEDYYLAIRKPRSDQKLSMDKNENAHIILKEILALQ</sequence>
<keyword evidence="1" id="KW-0812">Transmembrane</keyword>